<proteinExistence type="predicted"/>
<feature type="region of interest" description="Disordered" evidence="1">
    <location>
        <begin position="24"/>
        <end position="47"/>
    </location>
</feature>
<dbReference type="AlphaFoldDB" id="A0A182QCZ3"/>
<dbReference type="EMBL" id="AXCN02000987">
    <property type="status" value="NOT_ANNOTATED_CDS"/>
    <property type="molecule type" value="Genomic_DNA"/>
</dbReference>
<accession>A0A182QCZ3</accession>
<sequence>MPSCTLRPPRQLYALMTKDRFTLSSNNSTQLAHPAPSSSSSSAKPHAPLSASATALNTASIAPSATIVSTIKLSSGGIATITSSNVAPSASPATSATNGTGRGSTSSLHIAGQFPKCPSPGNTVGSAISPGASRHAASTEARSLATSLSSRITAQHPPPTTLPIGGMVAARSPTFGASASAHR</sequence>
<feature type="compositionally biased region" description="Low complexity" evidence="1">
    <location>
        <begin position="82"/>
        <end position="99"/>
    </location>
</feature>
<feature type="compositionally biased region" description="Polar residues" evidence="1">
    <location>
        <begin position="140"/>
        <end position="153"/>
    </location>
</feature>
<keyword evidence="3" id="KW-1185">Reference proteome</keyword>
<evidence type="ECO:0000256" key="1">
    <source>
        <dbReference type="SAM" id="MobiDB-lite"/>
    </source>
</evidence>
<dbReference type="EnsemblMetazoa" id="AFAF007679-RA">
    <property type="protein sequence ID" value="AFAF007679-PA"/>
    <property type="gene ID" value="AFAF007679"/>
</dbReference>
<reference evidence="2" key="2">
    <citation type="submission" date="2020-05" db="UniProtKB">
        <authorList>
            <consortium name="EnsemblMetazoa"/>
        </authorList>
    </citation>
    <scope>IDENTIFICATION</scope>
    <source>
        <strain evidence="2">FAR1</strain>
    </source>
</reference>
<organism evidence="2 3">
    <name type="scientific">Anopheles farauti</name>
    <dbReference type="NCBI Taxonomy" id="69004"/>
    <lineage>
        <taxon>Eukaryota</taxon>
        <taxon>Metazoa</taxon>
        <taxon>Ecdysozoa</taxon>
        <taxon>Arthropoda</taxon>
        <taxon>Hexapoda</taxon>
        <taxon>Insecta</taxon>
        <taxon>Pterygota</taxon>
        <taxon>Neoptera</taxon>
        <taxon>Endopterygota</taxon>
        <taxon>Diptera</taxon>
        <taxon>Nematocera</taxon>
        <taxon>Culicoidea</taxon>
        <taxon>Culicidae</taxon>
        <taxon>Anophelinae</taxon>
        <taxon>Anopheles</taxon>
    </lineage>
</organism>
<evidence type="ECO:0000313" key="2">
    <source>
        <dbReference type="EnsemblMetazoa" id="AFAF007679-PA"/>
    </source>
</evidence>
<dbReference type="VEuPathDB" id="VectorBase:AFAF007679"/>
<feature type="region of interest" description="Disordered" evidence="1">
    <location>
        <begin position="82"/>
        <end position="169"/>
    </location>
</feature>
<reference evidence="3" key="1">
    <citation type="submission" date="2014-01" db="EMBL/GenBank/DDBJ databases">
        <title>The Genome Sequence of Anopheles farauti FAR1 (V2).</title>
        <authorList>
            <consortium name="The Broad Institute Genomics Platform"/>
            <person name="Neafsey D.E."/>
            <person name="Besansky N."/>
            <person name="Howell P."/>
            <person name="Walton C."/>
            <person name="Young S.K."/>
            <person name="Zeng Q."/>
            <person name="Gargeya S."/>
            <person name="Fitzgerald M."/>
            <person name="Haas B."/>
            <person name="Abouelleil A."/>
            <person name="Allen A.W."/>
            <person name="Alvarado L."/>
            <person name="Arachchi H.M."/>
            <person name="Berlin A.M."/>
            <person name="Chapman S.B."/>
            <person name="Gainer-Dewar J."/>
            <person name="Goldberg J."/>
            <person name="Griggs A."/>
            <person name="Gujja S."/>
            <person name="Hansen M."/>
            <person name="Howarth C."/>
            <person name="Imamovic A."/>
            <person name="Ireland A."/>
            <person name="Larimer J."/>
            <person name="McCowan C."/>
            <person name="Murphy C."/>
            <person name="Pearson M."/>
            <person name="Poon T.W."/>
            <person name="Priest M."/>
            <person name="Roberts A."/>
            <person name="Saif S."/>
            <person name="Shea T."/>
            <person name="Sisk P."/>
            <person name="Sykes S."/>
            <person name="Wortman J."/>
            <person name="Nusbaum C."/>
            <person name="Birren B."/>
        </authorList>
    </citation>
    <scope>NUCLEOTIDE SEQUENCE [LARGE SCALE GENOMIC DNA]</scope>
    <source>
        <strain evidence="3">FAR1</strain>
    </source>
</reference>
<name>A0A182QCZ3_9DIPT</name>
<evidence type="ECO:0000313" key="3">
    <source>
        <dbReference type="Proteomes" id="UP000075886"/>
    </source>
</evidence>
<protein>
    <submittedName>
        <fullName evidence="2">Uncharacterized protein</fullName>
    </submittedName>
</protein>
<feature type="compositionally biased region" description="Low complexity" evidence="1">
    <location>
        <begin position="31"/>
        <end position="47"/>
    </location>
</feature>
<dbReference type="Proteomes" id="UP000075886">
    <property type="component" value="Unassembled WGS sequence"/>
</dbReference>